<accession>A0AAV9VQU0</accession>
<dbReference type="Proteomes" id="UP001370758">
    <property type="component" value="Unassembled WGS sequence"/>
</dbReference>
<gene>
    <name evidence="1" type="ORF">TWF481_002582</name>
</gene>
<keyword evidence="2" id="KW-1185">Reference proteome</keyword>
<protein>
    <submittedName>
        <fullName evidence="1">Uncharacterized protein</fullName>
    </submittedName>
</protein>
<dbReference type="EMBL" id="JAVHJL010000012">
    <property type="protein sequence ID" value="KAK6495533.1"/>
    <property type="molecule type" value="Genomic_DNA"/>
</dbReference>
<evidence type="ECO:0000313" key="1">
    <source>
        <dbReference type="EMBL" id="KAK6495533.1"/>
    </source>
</evidence>
<organism evidence="1 2">
    <name type="scientific">Arthrobotrys musiformis</name>
    <dbReference type="NCBI Taxonomy" id="47236"/>
    <lineage>
        <taxon>Eukaryota</taxon>
        <taxon>Fungi</taxon>
        <taxon>Dikarya</taxon>
        <taxon>Ascomycota</taxon>
        <taxon>Pezizomycotina</taxon>
        <taxon>Orbiliomycetes</taxon>
        <taxon>Orbiliales</taxon>
        <taxon>Orbiliaceae</taxon>
        <taxon>Arthrobotrys</taxon>
    </lineage>
</organism>
<sequence length="232" mass="26465">MDHVINAAAQNAGNMLVLLNFRDATAWIKLTGLLSGSGQRKWVHQRKKILSAARLSIASGSGMKSGTGEQYSGIGFKNILYFISIGQMDHKRLYEIWIKNSQSLRLIAEQQQLICEMIFKTMAEKENANPKTGNFLFKSQPRRKSYRQKPKSFEIFADDEYESPSSSDRKALKTIPLCSKRKRVEIGSETSTDSKTLSIGKENRLGSRRTRRRYRRVDKTTTRSVLVYCQCN</sequence>
<dbReference type="AlphaFoldDB" id="A0AAV9VQU0"/>
<proteinExistence type="predicted"/>
<evidence type="ECO:0000313" key="2">
    <source>
        <dbReference type="Proteomes" id="UP001370758"/>
    </source>
</evidence>
<reference evidence="1 2" key="1">
    <citation type="submission" date="2023-08" db="EMBL/GenBank/DDBJ databases">
        <authorList>
            <person name="Palmer J.M."/>
        </authorList>
    </citation>
    <scope>NUCLEOTIDE SEQUENCE [LARGE SCALE GENOMIC DNA]</scope>
    <source>
        <strain evidence="1 2">TWF481</strain>
    </source>
</reference>
<comment type="caution">
    <text evidence="1">The sequence shown here is derived from an EMBL/GenBank/DDBJ whole genome shotgun (WGS) entry which is preliminary data.</text>
</comment>
<name>A0AAV9VQU0_9PEZI</name>